<evidence type="ECO:0000313" key="12">
    <source>
        <dbReference type="Proteomes" id="UP000034212"/>
    </source>
</evidence>
<dbReference type="SUPFAM" id="SSF52540">
    <property type="entry name" value="P-loop containing nucleoside triphosphate hydrolases"/>
    <property type="match status" value="1"/>
</dbReference>
<dbReference type="InterPro" id="IPR005286">
    <property type="entry name" value="Cell_div_FtsE"/>
</dbReference>
<evidence type="ECO:0000256" key="7">
    <source>
        <dbReference type="ARBA" id="ARBA00023136"/>
    </source>
</evidence>
<evidence type="ECO:0000256" key="6">
    <source>
        <dbReference type="ARBA" id="ARBA00022840"/>
    </source>
</evidence>
<dbReference type="SMART" id="SM00382">
    <property type="entry name" value="AAA"/>
    <property type="match status" value="1"/>
</dbReference>
<protein>
    <recommendedName>
        <fullName evidence="2 9">Cell division ATP-binding protein FtsE</fullName>
    </recommendedName>
</protein>
<keyword evidence="7 9" id="KW-0472">Membrane</keyword>
<keyword evidence="5 9" id="KW-0547">Nucleotide-binding</keyword>
<accession>A0A0G1TGK0</accession>
<dbReference type="GO" id="GO:0005886">
    <property type="term" value="C:plasma membrane"/>
    <property type="evidence" value="ECO:0007669"/>
    <property type="project" value="UniProtKB-SubCell"/>
</dbReference>
<evidence type="ECO:0000256" key="2">
    <source>
        <dbReference type="ARBA" id="ARBA00020019"/>
    </source>
</evidence>
<name>A0A0G1TGK0_9BACT</name>
<dbReference type="InterPro" id="IPR003439">
    <property type="entry name" value="ABC_transporter-like_ATP-bd"/>
</dbReference>
<dbReference type="GO" id="GO:0051301">
    <property type="term" value="P:cell division"/>
    <property type="evidence" value="ECO:0007669"/>
    <property type="project" value="UniProtKB-UniRule"/>
</dbReference>
<dbReference type="GO" id="GO:0022857">
    <property type="term" value="F:transmembrane transporter activity"/>
    <property type="evidence" value="ECO:0007669"/>
    <property type="project" value="TreeGrafter"/>
</dbReference>
<evidence type="ECO:0000256" key="9">
    <source>
        <dbReference type="RuleBase" id="RU365094"/>
    </source>
</evidence>
<comment type="function">
    <text evidence="9">Part of the ABC transporter FtsEX involved in cellular division.</text>
</comment>
<keyword evidence="6 9" id="KW-0067">ATP-binding</keyword>
<dbReference type="PANTHER" id="PTHR24220">
    <property type="entry name" value="IMPORT ATP-BINDING PROTEIN"/>
    <property type="match status" value="1"/>
</dbReference>
<dbReference type="InterPro" id="IPR015854">
    <property type="entry name" value="ABC_transpr_LolD-like"/>
</dbReference>
<dbReference type="PATRIC" id="fig|1618438.3.peg.185"/>
<reference evidence="11 12" key="1">
    <citation type="journal article" date="2015" name="Nature">
        <title>rRNA introns, odd ribosomes, and small enigmatic genomes across a large radiation of phyla.</title>
        <authorList>
            <person name="Brown C.T."/>
            <person name="Hug L.A."/>
            <person name="Thomas B.C."/>
            <person name="Sharon I."/>
            <person name="Castelle C.J."/>
            <person name="Singh A."/>
            <person name="Wilkins M.J."/>
            <person name="Williams K.H."/>
            <person name="Banfield J.F."/>
        </authorList>
    </citation>
    <scope>NUCLEOTIDE SEQUENCE [LARGE SCALE GENOMIC DNA]</scope>
</reference>
<dbReference type="GO" id="GO:0016887">
    <property type="term" value="F:ATP hydrolysis activity"/>
    <property type="evidence" value="ECO:0007669"/>
    <property type="project" value="InterPro"/>
</dbReference>
<evidence type="ECO:0000256" key="8">
    <source>
        <dbReference type="ARBA" id="ARBA00023306"/>
    </source>
</evidence>
<keyword evidence="4 9" id="KW-0132">Cell division</keyword>
<dbReference type="NCBIfam" id="TIGR02673">
    <property type="entry name" value="FtsE"/>
    <property type="match status" value="1"/>
</dbReference>
<evidence type="ECO:0000256" key="1">
    <source>
        <dbReference type="ARBA" id="ARBA00005417"/>
    </source>
</evidence>
<keyword evidence="8 9" id="KW-0131">Cell cycle</keyword>
<evidence type="ECO:0000256" key="4">
    <source>
        <dbReference type="ARBA" id="ARBA00022618"/>
    </source>
</evidence>
<dbReference type="FunFam" id="3.40.50.300:FF:000056">
    <property type="entry name" value="Cell division ATP-binding protein FtsE"/>
    <property type="match status" value="1"/>
</dbReference>
<feature type="domain" description="ABC transporter" evidence="10">
    <location>
        <begin position="2"/>
        <end position="230"/>
    </location>
</feature>
<evidence type="ECO:0000256" key="3">
    <source>
        <dbReference type="ARBA" id="ARBA00022475"/>
    </source>
</evidence>
<comment type="similarity">
    <text evidence="1 9">Belongs to the ABC transporter superfamily.</text>
</comment>
<evidence type="ECO:0000313" key="11">
    <source>
        <dbReference type="EMBL" id="KKU80881.1"/>
    </source>
</evidence>
<gene>
    <name evidence="9" type="primary">ftsE</name>
    <name evidence="11" type="ORF">UY08_C0007G0019</name>
</gene>
<organism evidence="11 12">
    <name type="scientific">Candidatus Gottesmanbacteria bacterium GW2011_GWA1_47_8</name>
    <dbReference type="NCBI Taxonomy" id="1618438"/>
    <lineage>
        <taxon>Bacteria</taxon>
        <taxon>Candidatus Gottesmaniibacteriota</taxon>
    </lineage>
</organism>
<dbReference type="InterPro" id="IPR003593">
    <property type="entry name" value="AAA+_ATPase"/>
</dbReference>
<evidence type="ECO:0000259" key="10">
    <source>
        <dbReference type="PROSITE" id="PS50893"/>
    </source>
</evidence>
<proteinExistence type="inferred from homology"/>
<dbReference type="EMBL" id="LCOQ01000007">
    <property type="protein sequence ID" value="KKU80881.1"/>
    <property type="molecule type" value="Genomic_DNA"/>
</dbReference>
<keyword evidence="3 9" id="KW-1003">Cell membrane</keyword>
<dbReference type="Proteomes" id="UP000034212">
    <property type="component" value="Unassembled WGS sequence"/>
</dbReference>
<dbReference type="PROSITE" id="PS50893">
    <property type="entry name" value="ABC_TRANSPORTER_2"/>
    <property type="match status" value="1"/>
</dbReference>
<dbReference type="Pfam" id="PF00005">
    <property type="entry name" value="ABC_tran"/>
    <property type="match status" value="1"/>
</dbReference>
<comment type="subcellular location">
    <subcellularLocation>
        <location evidence="9">Cell membrane</location>
        <topology evidence="9">Peripheral membrane protein</topology>
        <orientation evidence="9">Cytoplasmic side</orientation>
    </subcellularLocation>
</comment>
<dbReference type="InterPro" id="IPR017871">
    <property type="entry name" value="ABC_transporter-like_CS"/>
</dbReference>
<comment type="subunit">
    <text evidence="9">Homodimer. Forms a membrane-associated complex with FtsX.</text>
</comment>
<sequence>MIRFDHVSKHYPGHRGALSDITVEIADGEFVYLIGPSGAGKTTMLRLIMRDIVPTSGTLLVDEWKIASIPANQIHHLRRRVRTVYQDFKLLADRTVYENVAVGLEVLGKAEGEIAKDVMKILSLVNLEDKYRQFPLQLSAGEQQRVSIARAIVGGPKILLADEPTGNLDPDTAGEILDILEEVNSIGTTVIMATHNAGIVNERKKRTLTLDDGTIHSDEVKGRYHVSKKKT</sequence>
<dbReference type="GO" id="GO:0005524">
    <property type="term" value="F:ATP binding"/>
    <property type="evidence" value="ECO:0007669"/>
    <property type="project" value="UniProtKB-UniRule"/>
</dbReference>
<dbReference type="AlphaFoldDB" id="A0A0G1TGK0"/>
<dbReference type="PANTHER" id="PTHR24220:SF470">
    <property type="entry name" value="CELL DIVISION ATP-BINDING PROTEIN FTSE"/>
    <property type="match status" value="1"/>
</dbReference>
<dbReference type="InterPro" id="IPR027417">
    <property type="entry name" value="P-loop_NTPase"/>
</dbReference>
<dbReference type="PROSITE" id="PS00211">
    <property type="entry name" value="ABC_TRANSPORTER_1"/>
    <property type="match status" value="1"/>
</dbReference>
<evidence type="ECO:0000256" key="5">
    <source>
        <dbReference type="ARBA" id="ARBA00022741"/>
    </source>
</evidence>
<dbReference type="Gene3D" id="3.40.50.300">
    <property type="entry name" value="P-loop containing nucleotide triphosphate hydrolases"/>
    <property type="match status" value="1"/>
</dbReference>
<comment type="caution">
    <text evidence="11">The sequence shown here is derived from an EMBL/GenBank/DDBJ whole genome shotgun (WGS) entry which is preliminary data.</text>
</comment>